<keyword evidence="6" id="KW-1185">Reference proteome</keyword>
<accession>A0A1Z5J010</accession>
<name>A0A1Z5J010_9LACO</name>
<gene>
    <name evidence="5" type="ORF">IWT5_00100</name>
</gene>
<comment type="caution">
    <text evidence="5">The sequence shown here is derived from an EMBL/GenBank/DDBJ whole genome shotgun (WGS) entry which is preliminary data.</text>
</comment>
<evidence type="ECO:0000256" key="3">
    <source>
        <dbReference type="SAM" id="SignalP"/>
    </source>
</evidence>
<dbReference type="Gene3D" id="2.30.30.170">
    <property type="match status" value="1"/>
</dbReference>
<keyword evidence="1 3" id="KW-0732">Signal</keyword>
<dbReference type="PROSITE" id="PS51780">
    <property type="entry name" value="GW"/>
    <property type="match status" value="1"/>
</dbReference>
<dbReference type="InterPro" id="IPR025987">
    <property type="entry name" value="GW_dom"/>
</dbReference>
<reference evidence="5 6" key="1">
    <citation type="submission" date="2015-11" db="EMBL/GenBank/DDBJ databases">
        <title>Draft genome sequences of new species of the genus Lactobacillus isolated from orchardgrass silage.</title>
        <authorList>
            <person name="Tohno M."/>
            <person name="Tanizawa Y."/>
            <person name="Arita M."/>
        </authorList>
    </citation>
    <scope>NUCLEOTIDE SEQUENCE [LARGE SCALE GENOMIC DNA]</scope>
    <source>
        <strain evidence="5 6">IWT5</strain>
    </source>
</reference>
<dbReference type="EMBL" id="BCMJ01000001">
    <property type="protein sequence ID" value="GAX07367.1"/>
    <property type="molecule type" value="Genomic_DNA"/>
</dbReference>
<evidence type="ECO:0000313" key="6">
    <source>
        <dbReference type="Proteomes" id="UP000223370"/>
    </source>
</evidence>
<evidence type="ECO:0000259" key="4">
    <source>
        <dbReference type="PROSITE" id="PS51780"/>
    </source>
</evidence>
<proteinExistence type="predicted"/>
<evidence type="ECO:0000256" key="1">
    <source>
        <dbReference type="ARBA" id="ARBA00022729"/>
    </source>
</evidence>
<organism evidence="5 6">
    <name type="scientific">Secundilactobacillus silagincola</name>
    <dbReference type="NCBI Taxonomy" id="1714681"/>
    <lineage>
        <taxon>Bacteria</taxon>
        <taxon>Bacillati</taxon>
        <taxon>Bacillota</taxon>
        <taxon>Bacilli</taxon>
        <taxon>Lactobacillales</taxon>
        <taxon>Lactobacillaceae</taxon>
        <taxon>Secundilactobacillus</taxon>
    </lineage>
</organism>
<dbReference type="InterPro" id="IPR038200">
    <property type="entry name" value="GW_dom_sf"/>
</dbReference>
<feature type="compositionally biased region" description="Acidic residues" evidence="2">
    <location>
        <begin position="240"/>
        <end position="251"/>
    </location>
</feature>
<feature type="domain" description="GW" evidence="4">
    <location>
        <begin position="36"/>
        <end position="121"/>
    </location>
</feature>
<protein>
    <recommendedName>
        <fullName evidence="4">GW domain-containing protein</fullName>
    </recommendedName>
</protein>
<sequence length="273" mass="29901" precursor="true">MRSSKVFKGILLVICTCLAGVSMMVSPSSASAKTAPAKVVSYSKISSSKRYHALYGNIYGNAKLTKKVHNASNFPNTVFSVTKSATIKKYHGSRSIYYYISNKSGTVKGWIWRGNLSPVKTYAQEKSDINAMIKIINTIDPDERGTYLVEMNDVTPQQAYSGISSVTGDIGSDGYYMGSVGYSENISEMQAMGKIYNLFEKRFTSSQKRTLNALYENYLTELDSAVSNENNENPISDGSAFDDSEETDADAQEATSDLSTVLVKDIASLQKTV</sequence>
<evidence type="ECO:0000313" key="5">
    <source>
        <dbReference type="EMBL" id="GAX07367.1"/>
    </source>
</evidence>
<feature type="region of interest" description="Disordered" evidence="2">
    <location>
        <begin position="227"/>
        <end position="256"/>
    </location>
</feature>
<feature type="chain" id="PRO_5038945135" description="GW domain-containing protein" evidence="3">
    <location>
        <begin position="33"/>
        <end position="273"/>
    </location>
</feature>
<feature type="compositionally biased region" description="Polar residues" evidence="2">
    <location>
        <begin position="227"/>
        <end position="236"/>
    </location>
</feature>
<dbReference type="Proteomes" id="UP000223370">
    <property type="component" value="Unassembled WGS sequence"/>
</dbReference>
<feature type="signal peptide" evidence="3">
    <location>
        <begin position="1"/>
        <end position="32"/>
    </location>
</feature>
<dbReference type="AlphaFoldDB" id="A0A1Z5J010"/>
<evidence type="ECO:0000256" key="2">
    <source>
        <dbReference type="SAM" id="MobiDB-lite"/>
    </source>
</evidence>